<dbReference type="RefSeq" id="WP_305977405.1">
    <property type="nucleotide sequence ID" value="NZ_JAPJEB010000001.1"/>
</dbReference>
<proteinExistence type="predicted"/>
<dbReference type="NCBIfam" id="TIGR03696">
    <property type="entry name" value="Rhs_assc_core"/>
    <property type="match status" value="1"/>
</dbReference>
<gene>
    <name evidence="1" type="ORF">ORJ04_20085</name>
</gene>
<dbReference type="InterPro" id="IPR050708">
    <property type="entry name" value="T6SS_VgrG/RHS"/>
</dbReference>
<dbReference type="Proteomes" id="UP001231109">
    <property type="component" value="Unassembled WGS sequence"/>
</dbReference>
<protein>
    <submittedName>
        <fullName evidence="1">RHS repeat-associated core domain-containing protein</fullName>
    </submittedName>
</protein>
<keyword evidence="2" id="KW-1185">Reference proteome</keyword>
<evidence type="ECO:0000313" key="1">
    <source>
        <dbReference type="EMBL" id="MDP5138252.1"/>
    </source>
</evidence>
<reference evidence="1 2" key="1">
    <citation type="submission" date="2022-11" db="EMBL/GenBank/DDBJ databases">
        <title>Viruses from the air-sea interface of a natural surface slick.</title>
        <authorList>
            <person name="Rahlff J."/>
            <person name="Holmfeldt K."/>
        </authorList>
    </citation>
    <scope>NUCLEOTIDE SEQUENCE [LARGE SCALE GENOMIC DNA]</scope>
    <source>
        <strain evidence="1 2">SMS4</strain>
    </source>
</reference>
<dbReference type="Gene3D" id="2.180.10.10">
    <property type="entry name" value="RHS repeat-associated core"/>
    <property type="match status" value="1"/>
</dbReference>
<dbReference type="InterPro" id="IPR022385">
    <property type="entry name" value="Rhs_assc_core"/>
</dbReference>
<sequence length="258" mass="28473">MSDDSGNVSDQYRYAAFGELLNSSGDTDNAYLFTGEQYDDSVDNYYLRARYYNPEVGRFTRQDEWMGRDGEPVTLNKYLYTHADPVNNLDPSGNITLAGVMSAINIQSSLRIVNTSHKVNQVRRTAARLCNICAKLAKRANDEGELLLKFSYRSVGKATGGTKYHAHHVIQDAAMRVKFDTTYRKALGLAVPLFGNSYGGGAKKGSPHYNANQAQKGSVGKNPVHVAYSALTAAGCRSSDAREIVQMFEVAYKLEGWL</sequence>
<dbReference type="PANTHER" id="PTHR32305">
    <property type="match status" value="1"/>
</dbReference>
<dbReference type="PANTHER" id="PTHR32305:SF15">
    <property type="entry name" value="PROTEIN RHSA-RELATED"/>
    <property type="match status" value="1"/>
</dbReference>
<name>A0ABT9I4C5_9GAMM</name>
<accession>A0ABT9I4C5</accession>
<comment type="caution">
    <text evidence="1">The sequence shown here is derived from an EMBL/GenBank/DDBJ whole genome shotgun (WGS) entry which is preliminary data.</text>
</comment>
<dbReference type="EMBL" id="JAPJDZ010000119">
    <property type="protein sequence ID" value="MDP5138252.1"/>
    <property type="molecule type" value="Genomic_DNA"/>
</dbReference>
<organism evidence="1 2">
    <name type="scientific">Rheinheimera baltica</name>
    <dbReference type="NCBI Taxonomy" id="67576"/>
    <lineage>
        <taxon>Bacteria</taxon>
        <taxon>Pseudomonadati</taxon>
        <taxon>Pseudomonadota</taxon>
        <taxon>Gammaproteobacteria</taxon>
        <taxon>Chromatiales</taxon>
        <taxon>Chromatiaceae</taxon>
        <taxon>Rheinheimera</taxon>
    </lineage>
</organism>
<evidence type="ECO:0000313" key="2">
    <source>
        <dbReference type="Proteomes" id="UP001231109"/>
    </source>
</evidence>